<sequence length="135" mass="14850">MPLSDYEKQVLAQMEAQLSDQDPKLVDQMRESAKITGLGSRPRRVAFGVVLMLIGIVVLVAGLIATPYLQNFQFVGTLVGVIGFVIVVLGVLQIFGIGTKPKAAPESRRPAAARSGGSFMDRQQEKWERRQRPEL</sequence>
<feature type="region of interest" description="Disordered" evidence="1">
    <location>
        <begin position="101"/>
        <end position="135"/>
    </location>
</feature>
<dbReference type="EMBL" id="VUMY01000009">
    <property type="protein sequence ID" value="MST49836.1"/>
    <property type="molecule type" value="Genomic_DNA"/>
</dbReference>
<keyword evidence="2" id="KW-0812">Transmembrane</keyword>
<keyword evidence="2" id="KW-1133">Transmembrane helix</keyword>
<protein>
    <submittedName>
        <fullName evidence="3">DUF3040 domain-containing protein</fullName>
    </submittedName>
</protein>
<organism evidence="3 4">
    <name type="scientific">Mobiluncus porci</name>
    <dbReference type="NCBI Taxonomy" id="2652278"/>
    <lineage>
        <taxon>Bacteria</taxon>
        <taxon>Bacillati</taxon>
        <taxon>Actinomycetota</taxon>
        <taxon>Actinomycetes</taxon>
        <taxon>Actinomycetales</taxon>
        <taxon>Actinomycetaceae</taxon>
        <taxon>Mobiluncus</taxon>
    </lineage>
</organism>
<evidence type="ECO:0000256" key="2">
    <source>
        <dbReference type="SAM" id="Phobius"/>
    </source>
</evidence>
<keyword evidence="2" id="KW-0472">Membrane</keyword>
<feature type="transmembrane region" description="Helical" evidence="2">
    <location>
        <begin position="45"/>
        <end position="68"/>
    </location>
</feature>
<dbReference type="Proteomes" id="UP000442535">
    <property type="component" value="Unassembled WGS sequence"/>
</dbReference>
<accession>A0A7K0K2W9</accession>
<reference evidence="3 4" key="1">
    <citation type="submission" date="2019-08" db="EMBL/GenBank/DDBJ databases">
        <title>In-depth cultivation of the pig gut microbiome towards novel bacterial diversity and tailored functional studies.</title>
        <authorList>
            <person name="Wylensek D."/>
            <person name="Hitch T.C.A."/>
            <person name="Clavel T."/>
        </authorList>
    </citation>
    <scope>NUCLEOTIDE SEQUENCE [LARGE SCALE GENOMIC DNA]</scope>
    <source>
        <strain evidence="3 4">RF-GAM-744-WT-7</strain>
    </source>
</reference>
<dbReference type="Pfam" id="PF11239">
    <property type="entry name" value="DUF3040"/>
    <property type="match status" value="1"/>
</dbReference>
<name>A0A7K0K2W9_9ACTO</name>
<evidence type="ECO:0000313" key="4">
    <source>
        <dbReference type="Proteomes" id="UP000442535"/>
    </source>
</evidence>
<proteinExistence type="predicted"/>
<dbReference type="AlphaFoldDB" id="A0A7K0K2W9"/>
<evidence type="ECO:0000313" key="3">
    <source>
        <dbReference type="EMBL" id="MST49836.1"/>
    </source>
</evidence>
<dbReference type="RefSeq" id="WP_154544874.1">
    <property type="nucleotide sequence ID" value="NZ_JAQYQY010000038.1"/>
</dbReference>
<feature type="transmembrane region" description="Helical" evidence="2">
    <location>
        <begin position="74"/>
        <end position="99"/>
    </location>
</feature>
<dbReference type="InterPro" id="IPR021401">
    <property type="entry name" value="DUF3040"/>
</dbReference>
<gene>
    <name evidence="3" type="ORF">FYJ63_06255</name>
</gene>
<keyword evidence="4" id="KW-1185">Reference proteome</keyword>
<feature type="compositionally biased region" description="Basic and acidic residues" evidence="1">
    <location>
        <begin position="122"/>
        <end position="135"/>
    </location>
</feature>
<comment type="caution">
    <text evidence="3">The sequence shown here is derived from an EMBL/GenBank/DDBJ whole genome shotgun (WGS) entry which is preliminary data.</text>
</comment>
<evidence type="ECO:0000256" key="1">
    <source>
        <dbReference type="SAM" id="MobiDB-lite"/>
    </source>
</evidence>